<dbReference type="CDD" id="cd00087">
    <property type="entry name" value="FReD"/>
    <property type="match status" value="1"/>
</dbReference>
<proteinExistence type="predicted"/>
<dbReference type="InterPro" id="IPR002181">
    <property type="entry name" value="Fibrinogen_a/b/g_C_dom"/>
</dbReference>
<accession>A0ABN9ML86</accession>
<feature type="signal peptide" evidence="1">
    <location>
        <begin position="1"/>
        <end position="19"/>
    </location>
</feature>
<evidence type="ECO:0000313" key="3">
    <source>
        <dbReference type="EMBL" id="CAJ0967536.1"/>
    </source>
</evidence>
<dbReference type="NCBIfam" id="NF040941">
    <property type="entry name" value="GGGWT_bact"/>
    <property type="match status" value="1"/>
</dbReference>
<dbReference type="PROSITE" id="PS51406">
    <property type="entry name" value="FIBRINOGEN_C_2"/>
    <property type="match status" value="1"/>
</dbReference>
<protein>
    <recommendedName>
        <fullName evidence="2">Fibrinogen C-terminal domain-containing protein</fullName>
    </recommendedName>
</protein>
<sequence length="264" mass="29688">MKKLLLIVVVVLLLHSAHSAPLNQANLNICRDTCHPLDCSDVFAQGLTSDGVYLIIYTGGVSSSPVSVYCDMSSAGGPWTVFQKRFDGGVDFYRGWEDYKFGFGRASGEYWLGLQNIFLLTQKKTYGLRIDMEDFENNTRHVTYDSFSLSPLAINPDEDGYKLDIDGFKEGDPAKRAGNSLPNHNRMNFSTYDRDRDVYVGNCAVMYHGAFWYNHCHGANLNGKYQQGVTAEYATGVVWATWKGAYYSLKRTEMKIAPTKSEQQ</sequence>
<feature type="chain" id="PRO_5045240355" description="Fibrinogen C-terminal domain-containing protein" evidence="1">
    <location>
        <begin position="20"/>
        <end position="264"/>
    </location>
</feature>
<comment type="caution">
    <text evidence="3">The sequence shown here is derived from an EMBL/GenBank/DDBJ whole genome shotgun (WGS) entry which is preliminary data.</text>
</comment>
<evidence type="ECO:0000256" key="1">
    <source>
        <dbReference type="SAM" id="SignalP"/>
    </source>
</evidence>
<dbReference type="InterPro" id="IPR014716">
    <property type="entry name" value="Fibrinogen_a/b/g_C_1"/>
</dbReference>
<dbReference type="Proteomes" id="UP001176940">
    <property type="component" value="Unassembled WGS sequence"/>
</dbReference>
<dbReference type="SMART" id="SM00186">
    <property type="entry name" value="FBG"/>
    <property type="match status" value="1"/>
</dbReference>
<evidence type="ECO:0000259" key="2">
    <source>
        <dbReference type="PROSITE" id="PS51406"/>
    </source>
</evidence>
<dbReference type="Gene3D" id="3.90.215.10">
    <property type="entry name" value="Gamma Fibrinogen, chain A, domain 1"/>
    <property type="match status" value="1"/>
</dbReference>
<name>A0ABN9ML86_9NEOB</name>
<dbReference type="EMBL" id="CAUEEQ010078358">
    <property type="protein sequence ID" value="CAJ0967536.1"/>
    <property type="molecule type" value="Genomic_DNA"/>
</dbReference>
<dbReference type="InterPro" id="IPR036056">
    <property type="entry name" value="Fibrinogen-like_C"/>
</dbReference>
<evidence type="ECO:0000313" key="4">
    <source>
        <dbReference type="Proteomes" id="UP001176940"/>
    </source>
</evidence>
<dbReference type="Pfam" id="PF00147">
    <property type="entry name" value="Fibrinogen_C"/>
    <property type="match status" value="1"/>
</dbReference>
<gene>
    <name evidence="3" type="ORF">RIMI_LOCUS22264829</name>
</gene>
<feature type="domain" description="Fibrinogen C-terminal" evidence="2">
    <location>
        <begin position="30"/>
        <end position="260"/>
    </location>
</feature>
<keyword evidence="4" id="KW-1185">Reference proteome</keyword>
<dbReference type="SUPFAM" id="SSF56496">
    <property type="entry name" value="Fibrinogen C-terminal domain-like"/>
    <property type="match status" value="1"/>
</dbReference>
<organism evidence="3 4">
    <name type="scientific">Ranitomeya imitator</name>
    <name type="common">mimic poison frog</name>
    <dbReference type="NCBI Taxonomy" id="111125"/>
    <lineage>
        <taxon>Eukaryota</taxon>
        <taxon>Metazoa</taxon>
        <taxon>Chordata</taxon>
        <taxon>Craniata</taxon>
        <taxon>Vertebrata</taxon>
        <taxon>Euteleostomi</taxon>
        <taxon>Amphibia</taxon>
        <taxon>Batrachia</taxon>
        <taxon>Anura</taxon>
        <taxon>Neobatrachia</taxon>
        <taxon>Hyloidea</taxon>
        <taxon>Dendrobatidae</taxon>
        <taxon>Dendrobatinae</taxon>
        <taxon>Ranitomeya</taxon>
    </lineage>
</organism>
<dbReference type="PANTHER" id="PTHR19143:SF225">
    <property type="entry name" value="MICROFIBRIL-ASSOCIATED GLYCOPROTEIN 4"/>
    <property type="match status" value="1"/>
</dbReference>
<keyword evidence="1" id="KW-0732">Signal</keyword>
<reference evidence="3" key="1">
    <citation type="submission" date="2023-07" db="EMBL/GenBank/DDBJ databases">
        <authorList>
            <person name="Stuckert A."/>
        </authorList>
    </citation>
    <scope>NUCLEOTIDE SEQUENCE</scope>
</reference>
<dbReference type="PANTHER" id="PTHR19143">
    <property type="entry name" value="FIBRINOGEN/TENASCIN/ANGIOPOEITIN"/>
    <property type="match status" value="1"/>
</dbReference>
<dbReference type="InterPro" id="IPR050373">
    <property type="entry name" value="Fibrinogen_C-term_domain"/>
</dbReference>